<feature type="region of interest" description="Disordered" evidence="1">
    <location>
        <begin position="334"/>
        <end position="373"/>
    </location>
</feature>
<proteinExistence type="predicted"/>
<feature type="compositionally biased region" description="Acidic residues" evidence="1">
    <location>
        <begin position="364"/>
        <end position="373"/>
    </location>
</feature>
<dbReference type="PANTHER" id="PTHR47592:SF27">
    <property type="entry name" value="OS08G0421700 PROTEIN"/>
    <property type="match status" value="1"/>
</dbReference>
<evidence type="ECO:0000313" key="4">
    <source>
        <dbReference type="EMBL" id="KAH9634684.1"/>
    </source>
</evidence>
<feature type="region of interest" description="Disordered" evidence="1">
    <location>
        <begin position="251"/>
        <end position="290"/>
    </location>
</feature>
<dbReference type="EMBL" id="JACEFF010000599">
    <property type="protein sequence ID" value="KAH9634684.1"/>
    <property type="molecule type" value="Genomic_DNA"/>
</dbReference>
<dbReference type="AlphaFoldDB" id="A0A922SEX0"/>
<name>A0A922SEX0_SPOEX</name>
<evidence type="ECO:0000259" key="3">
    <source>
        <dbReference type="Pfam" id="PF25597"/>
    </source>
</evidence>
<dbReference type="InterPro" id="IPR054722">
    <property type="entry name" value="PolX-like_BBD"/>
</dbReference>
<dbReference type="GO" id="GO:0008270">
    <property type="term" value="F:zinc ion binding"/>
    <property type="evidence" value="ECO:0007669"/>
    <property type="project" value="InterPro"/>
</dbReference>
<dbReference type="Proteomes" id="UP000814243">
    <property type="component" value="Unassembled WGS sequence"/>
</dbReference>
<dbReference type="GO" id="GO:0003676">
    <property type="term" value="F:nucleic acid binding"/>
    <property type="evidence" value="ECO:0007669"/>
    <property type="project" value="InterPro"/>
</dbReference>
<feature type="domain" description="Retroviral polymerase SH3-like" evidence="3">
    <location>
        <begin position="174"/>
        <end position="205"/>
    </location>
</feature>
<feature type="domain" description="Retrovirus-related Pol polyprotein from transposon TNT 1-94-like beta-barrel" evidence="2">
    <location>
        <begin position="49"/>
        <end position="129"/>
    </location>
</feature>
<feature type="compositionally biased region" description="Basic and acidic residues" evidence="1">
    <location>
        <begin position="334"/>
        <end position="360"/>
    </location>
</feature>
<gene>
    <name evidence="4" type="ORF">HF086_000656</name>
</gene>
<dbReference type="PANTHER" id="PTHR47592">
    <property type="entry name" value="PBF68 PROTEIN"/>
    <property type="match status" value="1"/>
</dbReference>
<evidence type="ECO:0000259" key="2">
    <source>
        <dbReference type="Pfam" id="PF22936"/>
    </source>
</evidence>
<dbReference type="Pfam" id="PF25597">
    <property type="entry name" value="SH3_retrovirus"/>
    <property type="match status" value="1"/>
</dbReference>
<reference evidence="4" key="1">
    <citation type="journal article" date="2021" name="G3 (Bethesda)">
        <title>Genome and transcriptome analysis of the beet armyworm Spodoptera exigua reveals targets for pest control. .</title>
        <authorList>
            <person name="Simon S."/>
            <person name="Breeschoten T."/>
            <person name="Jansen H.J."/>
            <person name="Dirks R.P."/>
            <person name="Schranz M.E."/>
            <person name="Ros V.I.D."/>
        </authorList>
    </citation>
    <scope>NUCLEOTIDE SEQUENCE</scope>
    <source>
        <strain evidence="4">TB_SE_WUR_2020</strain>
    </source>
</reference>
<comment type="caution">
    <text evidence="4">The sequence shown here is derived from an EMBL/GenBank/DDBJ whole genome shotgun (WGS) entry which is preliminary data.</text>
</comment>
<dbReference type="InterPro" id="IPR036875">
    <property type="entry name" value="Znf_CCHC_sf"/>
</dbReference>
<evidence type="ECO:0000256" key="1">
    <source>
        <dbReference type="SAM" id="MobiDB-lite"/>
    </source>
</evidence>
<dbReference type="InterPro" id="IPR057670">
    <property type="entry name" value="SH3_retrovirus"/>
</dbReference>
<evidence type="ECO:0000313" key="5">
    <source>
        <dbReference type="Proteomes" id="UP000814243"/>
    </source>
</evidence>
<evidence type="ECO:0008006" key="6">
    <source>
        <dbReference type="Google" id="ProtNLM"/>
    </source>
</evidence>
<dbReference type="SUPFAM" id="SSF57756">
    <property type="entry name" value="Retrovirus zinc finger-like domains"/>
    <property type="match status" value="1"/>
</dbReference>
<protein>
    <recommendedName>
        <fullName evidence="6">CCHC-type domain-containing protein</fullName>
    </recommendedName>
</protein>
<organism evidence="4 5">
    <name type="scientific">Spodoptera exigua</name>
    <name type="common">Beet armyworm</name>
    <name type="synonym">Noctua fulgens</name>
    <dbReference type="NCBI Taxonomy" id="7107"/>
    <lineage>
        <taxon>Eukaryota</taxon>
        <taxon>Metazoa</taxon>
        <taxon>Ecdysozoa</taxon>
        <taxon>Arthropoda</taxon>
        <taxon>Hexapoda</taxon>
        <taxon>Insecta</taxon>
        <taxon>Pterygota</taxon>
        <taxon>Neoptera</taxon>
        <taxon>Endopterygota</taxon>
        <taxon>Lepidoptera</taxon>
        <taxon>Glossata</taxon>
        <taxon>Ditrysia</taxon>
        <taxon>Noctuoidea</taxon>
        <taxon>Noctuidae</taxon>
        <taxon>Amphipyrinae</taxon>
        <taxon>Spodoptera</taxon>
    </lineage>
</organism>
<dbReference type="Pfam" id="PF22936">
    <property type="entry name" value="Pol_BBD"/>
    <property type="match status" value="1"/>
</dbReference>
<feature type="compositionally biased region" description="Polar residues" evidence="1">
    <location>
        <begin position="251"/>
        <end position="276"/>
    </location>
</feature>
<accession>A0A922SEX0</accession>
<sequence>MTDSSKKITCYKCKEDGNYRNQCPLLKNNNNKCVFNVVFLNGKFNKTEWYVDSGASAHMTANESWIKDMNATPCLTEIVVANESKVPVVCSGDVDIVSDLNFNITVKDVLCVPSLTTNLLSVSELIKNGNSVSFDEKHCYIRNKSNILVATADLSDGVYKLRLHTRSCMLAAPKGYRLYNPVKRTLVTSRDVIFMEEELGTEEKSQDSAIWIPNEETPAVGIQEEEEVNSDSVGEVLQNVLDTEDYHLNSSVYEDGNETPTGSDSVQEAQMTSTLEQEPELPSKRLRKPPDRYGYMFISSTVPASEEIVFSEALAGPEKKGAVKIISRLQKSEIKPKCQKKSNDEDRTFWNSDRGGKGLKDNMSSDEDDLQKE</sequence>